<evidence type="ECO:0000256" key="1">
    <source>
        <dbReference type="SAM" id="MobiDB-lite"/>
    </source>
</evidence>
<keyword evidence="3" id="KW-1185">Reference proteome</keyword>
<feature type="compositionally biased region" description="Basic and acidic residues" evidence="1">
    <location>
        <begin position="95"/>
        <end position="105"/>
    </location>
</feature>
<geneLocation type="plasmid" evidence="2 3">
    <name>punmamed2</name>
</geneLocation>
<feature type="region of interest" description="Disordered" evidence="1">
    <location>
        <begin position="92"/>
        <end position="113"/>
    </location>
</feature>
<reference evidence="2 3" key="1">
    <citation type="submission" date="2022-12" db="EMBL/GenBank/DDBJ databases">
        <title>HUAS 3-15.</title>
        <authorList>
            <person name="Mo P."/>
        </authorList>
    </citation>
    <scope>NUCLEOTIDE SEQUENCE [LARGE SCALE GENOMIC DNA]</scope>
    <source>
        <strain evidence="2 3">HUAS 3-15</strain>
        <plasmid evidence="2 3">punmamed2</plasmid>
    </source>
</reference>
<dbReference type="Proteomes" id="UP001212821">
    <property type="component" value="Plasmid punmamed2"/>
</dbReference>
<evidence type="ECO:0000313" key="3">
    <source>
        <dbReference type="Proteomes" id="UP001212821"/>
    </source>
</evidence>
<evidence type="ECO:0000313" key="2">
    <source>
        <dbReference type="EMBL" id="WBP91947.1"/>
    </source>
</evidence>
<gene>
    <name evidence="2" type="ORF">O1G21_39850</name>
</gene>
<accession>A0ABY7QHW6</accession>
<dbReference type="EMBL" id="CP115451">
    <property type="protein sequence ID" value="WBP91947.1"/>
    <property type="molecule type" value="Genomic_DNA"/>
</dbReference>
<sequence>MSAGEAGPGEDAGWWKRYRHERSLRRLGRATDRAFMFEGAADEAFLRYLKIELAMHVLTDLTADEVTMWRRTEGIVAARTLVELRDFVRQSTGRPDWDFTTDRQHPAPPPSGA</sequence>
<name>A0ABY7QHW6_9ACTN</name>
<organism evidence="2 3">
    <name type="scientific">Kitasatospora cathayae</name>
    <dbReference type="NCBI Taxonomy" id="3004092"/>
    <lineage>
        <taxon>Bacteria</taxon>
        <taxon>Bacillati</taxon>
        <taxon>Actinomycetota</taxon>
        <taxon>Actinomycetes</taxon>
        <taxon>Kitasatosporales</taxon>
        <taxon>Streptomycetaceae</taxon>
        <taxon>Kitasatospora</taxon>
    </lineage>
</organism>
<keyword evidence="2" id="KW-0614">Plasmid</keyword>
<dbReference type="RefSeq" id="WP_270151572.1">
    <property type="nucleotide sequence ID" value="NZ_CP115451.1"/>
</dbReference>
<proteinExistence type="predicted"/>
<protein>
    <submittedName>
        <fullName evidence="2">Uncharacterized protein</fullName>
    </submittedName>
</protein>